<dbReference type="Proteomes" id="UP001168098">
    <property type="component" value="Unassembled WGS sequence"/>
</dbReference>
<evidence type="ECO:0000313" key="2">
    <source>
        <dbReference type="Proteomes" id="UP001168098"/>
    </source>
</evidence>
<organism evidence="1 2">
    <name type="scientific">Vitis rotundifolia</name>
    <name type="common">Muscadine grape</name>
    <dbReference type="NCBI Taxonomy" id="103349"/>
    <lineage>
        <taxon>Eukaryota</taxon>
        <taxon>Viridiplantae</taxon>
        <taxon>Streptophyta</taxon>
        <taxon>Embryophyta</taxon>
        <taxon>Tracheophyta</taxon>
        <taxon>Spermatophyta</taxon>
        <taxon>Magnoliopsida</taxon>
        <taxon>eudicotyledons</taxon>
        <taxon>Gunneridae</taxon>
        <taxon>Pentapetalae</taxon>
        <taxon>rosids</taxon>
        <taxon>Vitales</taxon>
        <taxon>Vitaceae</taxon>
        <taxon>Viteae</taxon>
        <taxon>Vitis</taxon>
    </lineage>
</organism>
<protein>
    <submittedName>
        <fullName evidence="1">Uncharacterized protein</fullName>
    </submittedName>
</protein>
<dbReference type="AlphaFoldDB" id="A0AA39E1F5"/>
<sequence length="168" mass="19077">MMGSQGNVRKEDVVQKLKDDGDFDRLRLMIIRKLKDKEQFCDAIYKEIQTEAMNHISDSLWEIISNSHGEQKGEQQQPMPSERGPIKNLATLSSSLHGAATPVTRTLFRRRMIRFWWRRGQQDGEQTQSGYCNGLDCGGAIGSGSSAQRVCLRIKYNLVCKDCHATIE</sequence>
<keyword evidence="2" id="KW-1185">Reference proteome</keyword>
<gene>
    <name evidence="1" type="ORF">PVL29_004772</name>
</gene>
<accession>A0AA39E1F5</accession>
<comment type="caution">
    <text evidence="1">The sequence shown here is derived from an EMBL/GenBank/DDBJ whole genome shotgun (WGS) entry which is preliminary data.</text>
</comment>
<dbReference type="EMBL" id="JARBHA010000004">
    <property type="protein sequence ID" value="KAJ9703135.1"/>
    <property type="molecule type" value="Genomic_DNA"/>
</dbReference>
<proteinExistence type="predicted"/>
<dbReference type="PANTHER" id="PTHR34356">
    <property type="entry name" value="ANTIGENIC HEAT-STABLE PROTEIN"/>
    <property type="match status" value="1"/>
</dbReference>
<dbReference type="PANTHER" id="PTHR34356:SF3">
    <property type="entry name" value="EXPRESSED PROTEIN"/>
    <property type="match status" value="1"/>
</dbReference>
<evidence type="ECO:0000313" key="1">
    <source>
        <dbReference type="EMBL" id="KAJ9703135.1"/>
    </source>
</evidence>
<reference evidence="1 2" key="1">
    <citation type="journal article" date="2023" name="BMC Biotechnol.">
        <title>Vitis rotundifolia cv Carlos genome sequencing.</title>
        <authorList>
            <person name="Huff M."/>
            <person name="Hulse-Kemp A."/>
            <person name="Scheffler B."/>
            <person name="Youngblood R."/>
            <person name="Simpson S."/>
            <person name="Babiker E."/>
            <person name="Staton M."/>
        </authorList>
    </citation>
    <scope>NUCLEOTIDE SEQUENCE [LARGE SCALE GENOMIC DNA]</scope>
    <source>
        <tissue evidence="1">Leaf</tissue>
    </source>
</reference>
<name>A0AA39E1F5_VITRO</name>